<comment type="caution">
    <text evidence="1">The sequence shown here is derived from an EMBL/GenBank/DDBJ whole genome shotgun (WGS) entry which is preliminary data.</text>
</comment>
<dbReference type="AlphaFoldDB" id="A0A9W5Y8V1"/>
<dbReference type="Proteomes" id="UP001144256">
    <property type="component" value="Unassembled WGS sequence"/>
</dbReference>
<dbReference type="EMBL" id="BRLB01000001">
    <property type="protein sequence ID" value="GKX27908.1"/>
    <property type="molecule type" value="Genomic_DNA"/>
</dbReference>
<gene>
    <name evidence="1" type="ORF">SH1V18_03880</name>
</gene>
<evidence type="ECO:0000313" key="1">
    <source>
        <dbReference type="EMBL" id="GKX27908.1"/>
    </source>
</evidence>
<organism evidence="1 2">
    <name type="scientific">Vallitalea longa</name>
    <dbReference type="NCBI Taxonomy" id="2936439"/>
    <lineage>
        <taxon>Bacteria</taxon>
        <taxon>Bacillati</taxon>
        <taxon>Bacillota</taxon>
        <taxon>Clostridia</taxon>
        <taxon>Lachnospirales</taxon>
        <taxon>Vallitaleaceae</taxon>
        <taxon>Vallitalea</taxon>
    </lineage>
</organism>
<name>A0A9W5Y8V1_9FIRM</name>
<sequence length="117" mass="13803">MDEIFMNVQDLELENNKIKQIPFRIDNIIRSYNNIINSLNKEIRYKAGINYDVISISKKLDNCEYNSEQLHLVLTDAIDQYQKTEIEIQKLLKNFQDTTFNNMSGVNNKIKTNIEDI</sequence>
<evidence type="ECO:0000313" key="2">
    <source>
        <dbReference type="Proteomes" id="UP001144256"/>
    </source>
</evidence>
<reference evidence="1" key="1">
    <citation type="submission" date="2022-06" db="EMBL/GenBank/DDBJ databases">
        <title>Vallitalea longa sp. nov., an anaerobic bacterium isolated from marine sediment.</title>
        <authorList>
            <person name="Hirano S."/>
            <person name="Terahara T."/>
            <person name="Mori K."/>
            <person name="Hamada M."/>
            <person name="Matsumoto R."/>
            <person name="Kobayashi T."/>
        </authorList>
    </citation>
    <scope>NUCLEOTIDE SEQUENCE</scope>
    <source>
        <strain evidence="1">SH18-1</strain>
    </source>
</reference>
<dbReference type="RefSeq" id="WP_281811673.1">
    <property type="nucleotide sequence ID" value="NZ_BRLB01000001.1"/>
</dbReference>
<protein>
    <submittedName>
        <fullName evidence="1">Uncharacterized protein</fullName>
    </submittedName>
</protein>
<accession>A0A9W5Y8V1</accession>
<keyword evidence="2" id="KW-1185">Reference proteome</keyword>
<proteinExistence type="predicted"/>